<dbReference type="GeneID" id="104767050"/>
<proteinExistence type="inferred from homology"/>
<keyword evidence="4 9" id="KW-0812">Transmembrane</keyword>
<dbReference type="Pfam" id="PF11744">
    <property type="entry name" value="ALMT"/>
    <property type="match status" value="1"/>
</dbReference>
<evidence type="ECO:0000256" key="4">
    <source>
        <dbReference type="ARBA" id="ARBA00022692"/>
    </source>
</evidence>
<comment type="subcellular location">
    <subcellularLocation>
        <location evidence="1">Membrane</location>
        <topology evidence="1">Multi-pass membrane protein</topology>
    </subcellularLocation>
</comment>
<evidence type="ECO:0000256" key="1">
    <source>
        <dbReference type="ARBA" id="ARBA00004141"/>
    </source>
</evidence>
<feature type="transmembrane region" description="Helical" evidence="9">
    <location>
        <begin position="72"/>
        <end position="91"/>
    </location>
</feature>
<evidence type="ECO:0000256" key="8">
    <source>
        <dbReference type="ARBA" id="ARBA00023303"/>
    </source>
</evidence>
<feature type="transmembrane region" description="Helical" evidence="9">
    <location>
        <begin position="123"/>
        <end position="141"/>
    </location>
</feature>
<feature type="transmembrane region" description="Helical" evidence="9">
    <location>
        <begin position="41"/>
        <end position="60"/>
    </location>
</feature>
<keyword evidence="5 9" id="KW-1133">Transmembrane helix</keyword>
<evidence type="ECO:0000256" key="3">
    <source>
        <dbReference type="ARBA" id="ARBA00022448"/>
    </source>
</evidence>
<sequence>MGPFHQQSRERLLSQQNNESNWCFRGVAKLYEMGHSDPRKLFFAVKMGMALSLCSVVIFLKEPLHNASKYSVWGILTVVVVFEYSVGATLVKGFNRGIGTLSAGGLALGIARLSVLSGEFEEAIIIICIFLAGFIASYTKLHPAMKPYEYAFRVFLLTYCIVLVSGNNTGDFFSTAYYRFLFIVVGATTSLVVNIFIFPIWAGEDLHKLVANNFKSVANSLEGCVNGYLQCVEYERVPSKILTYQTSDDPLYSGYRSAIQSTSQEESLLEFAIWEPPHGPYKTFNHPWKNYVKLSGALRHCAFTIMAIHGCVLSEIQAAPQKRQPFRHELQRVGNEGAKVLRLIGDKVEKMEKLSPREILNDVQRAAEELQMKIDSKSYLLVNSESWAATKEQAEAGEGEEEEAHETKVIKSLSQIWDTNNISSNNQNPASGNDGSPTWMSTESMMLRNRETWPSVSFIGGSVVNDTVYKVYESASSLSLATLASLLIEFVARLENLVSAFEELSTKADFKDLVTFSVVDQEGLWTRLVRLRRLRRYFSRS</sequence>
<reference evidence="10" key="1">
    <citation type="journal article" date="2014" name="Nat. Commun.">
        <title>The emerging biofuel crop Camelina sativa retains a highly undifferentiated hexaploid genome structure.</title>
        <authorList>
            <person name="Kagale S."/>
            <person name="Koh C."/>
            <person name="Nixon J."/>
            <person name="Bollina V."/>
            <person name="Clarke W.E."/>
            <person name="Tuteja R."/>
            <person name="Spillane C."/>
            <person name="Robinson S.J."/>
            <person name="Links M.G."/>
            <person name="Clarke C."/>
            <person name="Higgins E.E."/>
            <person name="Huebert T."/>
            <person name="Sharpe A.G."/>
            <person name="Parkin I.A."/>
        </authorList>
    </citation>
    <scope>NUCLEOTIDE SEQUENCE [LARGE SCALE GENOMIC DNA]</scope>
    <source>
        <strain evidence="10">cv. DH55</strain>
    </source>
</reference>
<dbReference type="Proteomes" id="UP000694864">
    <property type="component" value="Chromosome 19"/>
</dbReference>
<dbReference type="PANTHER" id="PTHR31086">
    <property type="entry name" value="ALUMINUM-ACTIVATED MALATE TRANSPORTER 10"/>
    <property type="match status" value="1"/>
</dbReference>
<comment type="similarity">
    <text evidence="2">Belongs to the aromatic acid exporter (TC 2.A.85) family.</text>
</comment>
<keyword evidence="6" id="KW-0406">Ion transport</keyword>
<dbReference type="InterPro" id="IPR020966">
    <property type="entry name" value="ALMT"/>
</dbReference>
<evidence type="ECO:0000256" key="9">
    <source>
        <dbReference type="SAM" id="Phobius"/>
    </source>
</evidence>
<reference evidence="11" key="2">
    <citation type="submission" date="2025-08" db="UniProtKB">
        <authorList>
            <consortium name="RefSeq"/>
        </authorList>
    </citation>
    <scope>IDENTIFICATION</scope>
    <source>
        <tissue evidence="11">Leaf</tissue>
    </source>
</reference>
<accession>A0ABM0XQG4</accession>
<evidence type="ECO:0000313" key="11">
    <source>
        <dbReference type="RefSeq" id="XP_010489374.1"/>
    </source>
</evidence>
<feature type="transmembrane region" description="Helical" evidence="9">
    <location>
        <begin position="150"/>
        <end position="168"/>
    </location>
</feature>
<keyword evidence="8" id="KW-0407">Ion channel</keyword>
<dbReference type="RefSeq" id="XP_010489374.1">
    <property type="nucleotide sequence ID" value="XM_010491072.2"/>
</dbReference>
<organism evidence="10 11">
    <name type="scientific">Camelina sativa</name>
    <name type="common">False flax</name>
    <name type="synonym">Myagrum sativum</name>
    <dbReference type="NCBI Taxonomy" id="90675"/>
    <lineage>
        <taxon>Eukaryota</taxon>
        <taxon>Viridiplantae</taxon>
        <taxon>Streptophyta</taxon>
        <taxon>Embryophyta</taxon>
        <taxon>Tracheophyta</taxon>
        <taxon>Spermatophyta</taxon>
        <taxon>Magnoliopsida</taxon>
        <taxon>eudicotyledons</taxon>
        <taxon>Gunneridae</taxon>
        <taxon>Pentapetalae</taxon>
        <taxon>rosids</taxon>
        <taxon>malvids</taxon>
        <taxon>Brassicales</taxon>
        <taxon>Brassicaceae</taxon>
        <taxon>Camelineae</taxon>
        <taxon>Camelina</taxon>
    </lineage>
</organism>
<evidence type="ECO:0000256" key="5">
    <source>
        <dbReference type="ARBA" id="ARBA00022989"/>
    </source>
</evidence>
<keyword evidence="7 9" id="KW-0472">Membrane</keyword>
<feature type="transmembrane region" description="Helical" evidence="9">
    <location>
        <begin position="180"/>
        <end position="202"/>
    </location>
</feature>
<name>A0ABM0XQG4_CAMSA</name>
<evidence type="ECO:0000256" key="7">
    <source>
        <dbReference type="ARBA" id="ARBA00023136"/>
    </source>
</evidence>
<gene>
    <name evidence="11" type="primary">LOC104767050</name>
</gene>
<evidence type="ECO:0000313" key="10">
    <source>
        <dbReference type="Proteomes" id="UP000694864"/>
    </source>
</evidence>
<keyword evidence="10" id="KW-1185">Reference proteome</keyword>
<evidence type="ECO:0000256" key="6">
    <source>
        <dbReference type="ARBA" id="ARBA00023065"/>
    </source>
</evidence>
<keyword evidence="3" id="KW-0813">Transport</keyword>
<evidence type="ECO:0000256" key="2">
    <source>
        <dbReference type="ARBA" id="ARBA00007079"/>
    </source>
</evidence>
<protein>
    <submittedName>
        <fullName evidence="11">Aluminum-activated malate transporter 6-like isoform X2</fullName>
    </submittedName>
</protein>